<keyword evidence="2" id="KW-0328">Glycosyltransferase</keyword>
<dbReference type="GO" id="GO:0016020">
    <property type="term" value="C:membrane"/>
    <property type="evidence" value="ECO:0007669"/>
    <property type="project" value="UniProtKB-SubCell"/>
</dbReference>
<dbReference type="AlphaFoldDB" id="A0A3D8P2K3"/>
<dbReference type="OrthoDB" id="9768769at2"/>
<evidence type="ECO:0000256" key="2">
    <source>
        <dbReference type="ARBA" id="ARBA00022676"/>
    </source>
</evidence>
<dbReference type="InterPro" id="IPR050321">
    <property type="entry name" value="Glycosyltr_2/OpgH_subfam"/>
</dbReference>
<evidence type="ECO:0000256" key="1">
    <source>
        <dbReference type="ARBA" id="ARBA00004141"/>
    </source>
</evidence>
<dbReference type="Proteomes" id="UP000256329">
    <property type="component" value="Unassembled WGS sequence"/>
</dbReference>
<comment type="caution">
    <text evidence="9">The sequence shown here is derived from an EMBL/GenBank/DDBJ whole genome shotgun (WGS) entry which is preliminary data.</text>
</comment>
<evidence type="ECO:0000256" key="7">
    <source>
        <dbReference type="SAM" id="Phobius"/>
    </source>
</evidence>
<evidence type="ECO:0000313" key="9">
    <source>
        <dbReference type="EMBL" id="RDV81219.1"/>
    </source>
</evidence>
<name>A0A3D8P2K3_9THEO</name>
<keyword evidence="4 7" id="KW-0812">Transmembrane</keyword>
<dbReference type="PANTHER" id="PTHR43867">
    <property type="entry name" value="CELLULOSE SYNTHASE CATALYTIC SUBUNIT A [UDP-FORMING]"/>
    <property type="match status" value="1"/>
</dbReference>
<feature type="transmembrane region" description="Helical" evidence="7">
    <location>
        <begin position="196"/>
        <end position="220"/>
    </location>
</feature>
<keyword evidence="6 7" id="KW-0472">Membrane</keyword>
<dbReference type="InterPro" id="IPR007831">
    <property type="entry name" value="T2SS_GspE_N"/>
</dbReference>
<gene>
    <name evidence="9" type="ORF">DXX99_09555</name>
</gene>
<evidence type="ECO:0000256" key="3">
    <source>
        <dbReference type="ARBA" id="ARBA00022679"/>
    </source>
</evidence>
<dbReference type="RefSeq" id="WP_115793260.1">
    <property type="nucleotide sequence ID" value="NZ_QSLN01000021.1"/>
</dbReference>
<feature type="transmembrane region" description="Helical" evidence="7">
    <location>
        <begin position="543"/>
        <end position="566"/>
    </location>
</feature>
<dbReference type="Pfam" id="PF13641">
    <property type="entry name" value="Glyco_tranf_2_3"/>
    <property type="match status" value="1"/>
</dbReference>
<keyword evidence="5 7" id="KW-1133">Transmembrane helix</keyword>
<proteinExistence type="predicted"/>
<protein>
    <submittedName>
        <fullName evidence="9">Glycosyltransferase</fullName>
    </submittedName>
</protein>
<dbReference type="Gene3D" id="3.30.300.160">
    <property type="entry name" value="Type II secretion system, protein E, N-terminal domain"/>
    <property type="match status" value="1"/>
</dbReference>
<evidence type="ECO:0000313" key="10">
    <source>
        <dbReference type="Proteomes" id="UP000256329"/>
    </source>
</evidence>
<dbReference type="InterPro" id="IPR029044">
    <property type="entry name" value="Nucleotide-diphossugar_trans"/>
</dbReference>
<keyword evidence="3 9" id="KW-0808">Transferase</keyword>
<sequence>MSGEHQLLGRLLLERGLITPEQLEHALALQRKSGGLLGQILVAQGYVNNLQLYEALAEQLNIPYIGRRLQELAAAADWDLARRFQPEVLLKHFFFPLRREGEKVIVLTSDPRCPHVDRLVGDKTGAAKIEKLLASERDISWLVEQCFREEILGEAVTGLFYRTPEESAMRVFVPWQVLAGYVIAVAYLYWLTREPIGALAFLVGGLNVFFLASIVFKFVLSLVGAKFEMEGAVTEDEVRALDEKSLPVYTVLVPVFKEPEVVRTLVEGLKRLDYPQDRLDVIFLFEEEDKETLRAAKEARPPANWRFIVVPKSFPQTKPKACNFGLALARGEYLTIYDAEDIPEPDQLKKAVVAFRKYPDKYVCFQAALNFYNRDENFLTKMFTLEYSYWFDYLLPGLDRLNLPIPLGGTSNHFRTEKLRELGGWDPFNMTEDADLGIRAYGRGYRVGVLNSTTYEEANSRVRNWIRQRSRWQKGYLQTFLVHNRHPFTFIRKVGFRGWLTLQVFIGGSVATSAVSPFFWLMFIYWLVTRSVAIEPLFPGPLLYISLFNLLVGNFLAIYLNMLAVFKRGYYHLTPYALANPAYWVLHAIAAWKAIGQLFTRPFYWEKTVHGLTRQEGLPVGEKGFPGSTAVSADI</sequence>
<evidence type="ECO:0000256" key="6">
    <source>
        <dbReference type="ARBA" id="ARBA00023136"/>
    </source>
</evidence>
<feature type="transmembrane region" description="Helical" evidence="7">
    <location>
        <begin position="171"/>
        <end position="190"/>
    </location>
</feature>
<evidence type="ECO:0000259" key="8">
    <source>
        <dbReference type="Pfam" id="PF05157"/>
    </source>
</evidence>
<dbReference type="SUPFAM" id="SSF53448">
    <property type="entry name" value="Nucleotide-diphospho-sugar transferases"/>
    <property type="match status" value="1"/>
</dbReference>
<evidence type="ECO:0000256" key="4">
    <source>
        <dbReference type="ARBA" id="ARBA00022692"/>
    </source>
</evidence>
<dbReference type="PANTHER" id="PTHR43867:SF2">
    <property type="entry name" value="CELLULOSE SYNTHASE CATALYTIC SUBUNIT A [UDP-FORMING]"/>
    <property type="match status" value="1"/>
</dbReference>
<dbReference type="CDD" id="cd06427">
    <property type="entry name" value="CESA_like_2"/>
    <property type="match status" value="1"/>
</dbReference>
<keyword evidence="10" id="KW-1185">Reference proteome</keyword>
<organism evidence="9 10">
    <name type="scientific">Ammonifex thiophilus</name>
    <dbReference type="NCBI Taxonomy" id="444093"/>
    <lineage>
        <taxon>Bacteria</taxon>
        <taxon>Bacillati</taxon>
        <taxon>Bacillota</taxon>
        <taxon>Clostridia</taxon>
        <taxon>Thermoanaerobacterales</taxon>
        <taxon>Thermoanaerobacteraceae</taxon>
        <taxon>Ammonifex</taxon>
    </lineage>
</organism>
<dbReference type="GO" id="GO:0016757">
    <property type="term" value="F:glycosyltransferase activity"/>
    <property type="evidence" value="ECO:0007669"/>
    <property type="project" value="UniProtKB-KW"/>
</dbReference>
<feature type="domain" description="Type II secretion system protein GspE N-terminal" evidence="8">
    <location>
        <begin position="75"/>
        <end position="150"/>
    </location>
</feature>
<dbReference type="Gene3D" id="3.90.550.10">
    <property type="entry name" value="Spore Coat Polysaccharide Biosynthesis Protein SpsA, Chain A"/>
    <property type="match status" value="1"/>
</dbReference>
<dbReference type="Pfam" id="PF05157">
    <property type="entry name" value="MshEN"/>
    <property type="match status" value="1"/>
</dbReference>
<evidence type="ECO:0000256" key="5">
    <source>
        <dbReference type="ARBA" id="ARBA00022989"/>
    </source>
</evidence>
<reference evidence="9 10" key="1">
    <citation type="submission" date="2018-08" db="EMBL/GenBank/DDBJ databases">
        <title>Form III RuBisCO-mediated autotrophy in Thermodesulfobium bacteria.</title>
        <authorList>
            <person name="Toshchakov S.V."/>
            <person name="Kublanov I.V."/>
            <person name="Frolov E."/>
            <person name="Bonch-Osmolovskaya E.A."/>
            <person name="Tourova T.P."/>
            <person name="Chernych N.A."/>
            <person name="Lebedinsky A.V."/>
        </authorList>
    </citation>
    <scope>NUCLEOTIDE SEQUENCE [LARGE SCALE GENOMIC DNA]</scope>
    <source>
        <strain evidence="9 10">SR</strain>
    </source>
</reference>
<feature type="transmembrane region" description="Helical" evidence="7">
    <location>
        <begin position="500"/>
        <end position="528"/>
    </location>
</feature>
<dbReference type="SUPFAM" id="SSF160246">
    <property type="entry name" value="EspE N-terminal domain-like"/>
    <property type="match status" value="1"/>
</dbReference>
<accession>A0A3D8P2K3</accession>
<comment type="subcellular location">
    <subcellularLocation>
        <location evidence="1">Membrane</location>
        <topology evidence="1">Multi-pass membrane protein</topology>
    </subcellularLocation>
</comment>
<dbReference type="InterPro" id="IPR037257">
    <property type="entry name" value="T2SS_E_N_sf"/>
</dbReference>
<dbReference type="EMBL" id="QSLN01000021">
    <property type="protein sequence ID" value="RDV81219.1"/>
    <property type="molecule type" value="Genomic_DNA"/>
</dbReference>